<evidence type="ECO:0000313" key="2">
    <source>
        <dbReference type="Proteomes" id="UP000217428"/>
    </source>
</evidence>
<accession>A0A220T684</accession>
<evidence type="ECO:0000313" key="1">
    <source>
        <dbReference type="EMBL" id="ASK51223.1"/>
    </source>
</evidence>
<name>A0A220T684_9POXV</name>
<protein>
    <submittedName>
        <fullName evidence="1">Uncharacterized protein</fullName>
    </submittedName>
</protein>
<proteinExistence type="predicted"/>
<dbReference type="Proteomes" id="UP000217428">
    <property type="component" value="Segment"/>
</dbReference>
<organism evidence="1 2">
    <name type="scientific">Eptesipox virus</name>
    <dbReference type="NCBI Taxonomy" id="1329402"/>
    <lineage>
        <taxon>Viruses</taxon>
        <taxon>Varidnaviria</taxon>
        <taxon>Bamfordvirae</taxon>
        <taxon>Nucleocytoviricota</taxon>
        <taxon>Pokkesviricetes</taxon>
        <taxon>Chitovirales</taxon>
        <taxon>Poxviridae</taxon>
        <taxon>Chordopoxvirinae</taxon>
        <taxon>Vespertilionpoxvirus</taxon>
        <taxon>Vespertilionpoxvirus eptesipox</taxon>
    </lineage>
</organism>
<dbReference type="EMBL" id="KY747497">
    <property type="protein sequence ID" value="ASK51223.1"/>
    <property type="molecule type" value="Genomic_DNA"/>
</dbReference>
<reference evidence="1 2" key="1">
    <citation type="journal article" date="2017" name="Virus Genes">
        <title>Characterization of Eptesipoxvirus, a novel poxvirus from a microchiropteran bat.</title>
        <authorList>
            <person name="Tu S.L."/>
            <person name="Nakazawa Y."/>
            <person name="Gao J."/>
            <person name="Wilkins K."/>
            <person name="Gallardo-Romero N."/>
            <person name="Li Y."/>
            <person name="Emerson G.L."/>
            <person name="Carroll D.S."/>
            <person name="Upton C."/>
        </authorList>
    </citation>
    <scope>NUCLEOTIDE SEQUENCE [LARGE SCALE GENOMIC DNA]</scope>
    <source>
        <strain evidence="1 2">Washington</strain>
    </source>
</reference>
<sequence>MGLCVCKHTPFQEPVYIINNKKYNVNSELKYKNIKDNNFGSCPVYKEYIVINDDLKETNTLDRSNRYSIKSVYF</sequence>
<gene>
    <name evidence="1" type="ORF">EPTV-WA-022</name>
</gene>
<keyword evidence="2" id="KW-1185">Reference proteome</keyword>